<keyword evidence="3" id="KW-0325">Glycoprotein</keyword>
<dbReference type="EMBL" id="CP137306">
    <property type="protein sequence ID" value="WQF78728.1"/>
    <property type="molecule type" value="Genomic_DNA"/>
</dbReference>
<name>A0AAX4I6X9_9PEZI</name>
<sequence length="206" mass="22272">MLTLPILFIALMSSNFILNVFADDPRFCNNEPVCKPCNCNASGRCSGFCHHDKGSTGPKHCDLNALGCTCPPGNKVLAGGSFLERRGGCMSVGRGGRGKIGVEPHGSCIQYNNYISCLASAPVYCRWDAARQMCVDIRDAAKKDQAKKDPTKNVPTQKDPTKNVPTKKDPTQKAPTQKDPTKNAPPKKDPTKKDPTKKAPTKKVPT</sequence>
<feature type="region of interest" description="Disordered" evidence="4">
    <location>
        <begin position="141"/>
        <end position="206"/>
    </location>
</feature>
<keyword evidence="7" id="KW-1185">Reference proteome</keyword>
<evidence type="ECO:0000313" key="6">
    <source>
        <dbReference type="EMBL" id="WQF78728.1"/>
    </source>
</evidence>
<dbReference type="Pfam" id="PF01437">
    <property type="entry name" value="PSI"/>
    <property type="match status" value="1"/>
</dbReference>
<accession>A0AAX4I6X9</accession>
<evidence type="ECO:0000313" key="7">
    <source>
        <dbReference type="Proteomes" id="UP001322277"/>
    </source>
</evidence>
<gene>
    <name evidence="6" type="ORF">CDEST_03742</name>
</gene>
<keyword evidence="2" id="KW-0472">Membrane</keyword>
<feature type="compositionally biased region" description="Basic and acidic residues" evidence="4">
    <location>
        <begin position="141"/>
        <end position="151"/>
    </location>
</feature>
<evidence type="ECO:0000256" key="4">
    <source>
        <dbReference type="SAM" id="MobiDB-lite"/>
    </source>
</evidence>
<feature type="signal peptide" evidence="5">
    <location>
        <begin position="1"/>
        <end position="22"/>
    </location>
</feature>
<dbReference type="InterPro" id="IPR002165">
    <property type="entry name" value="Plexin_repeat"/>
</dbReference>
<evidence type="ECO:0000256" key="1">
    <source>
        <dbReference type="ARBA" id="ARBA00004370"/>
    </source>
</evidence>
<dbReference type="GeneID" id="87940245"/>
<keyword evidence="5" id="KW-0732">Signal</keyword>
<reference evidence="7" key="1">
    <citation type="journal article" date="2023" name="bioRxiv">
        <title>Complete genome of the Medicago anthracnose fungus, Colletotrichum destructivum, reveals a mini-chromosome-like region within a core chromosome.</title>
        <authorList>
            <person name="Lapalu N."/>
            <person name="Simon A."/>
            <person name="Lu A."/>
            <person name="Plaumann P.-L."/>
            <person name="Amselem J."/>
            <person name="Pigne S."/>
            <person name="Auger A."/>
            <person name="Koch C."/>
            <person name="Dallery J.-F."/>
            <person name="O'Connell R.J."/>
        </authorList>
    </citation>
    <scope>NUCLEOTIDE SEQUENCE [LARGE SCALE GENOMIC DNA]</scope>
    <source>
        <strain evidence="7">CBS 520.97</strain>
    </source>
</reference>
<evidence type="ECO:0000256" key="2">
    <source>
        <dbReference type="ARBA" id="ARBA00023136"/>
    </source>
</evidence>
<dbReference type="AlphaFoldDB" id="A0AAX4I6X9"/>
<dbReference type="KEGG" id="cdet:87940245"/>
<organism evidence="6 7">
    <name type="scientific">Colletotrichum destructivum</name>
    <dbReference type="NCBI Taxonomy" id="34406"/>
    <lineage>
        <taxon>Eukaryota</taxon>
        <taxon>Fungi</taxon>
        <taxon>Dikarya</taxon>
        <taxon>Ascomycota</taxon>
        <taxon>Pezizomycotina</taxon>
        <taxon>Sordariomycetes</taxon>
        <taxon>Hypocreomycetidae</taxon>
        <taxon>Glomerellales</taxon>
        <taxon>Glomerellaceae</taxon>
        <taxon>Colletotrichum</taxon>
        <taxon>Colletotrichum destructivum species complex</taxon>
    </lineage>
</organism>
<proteinExistence type="predicted"/>
<dbReference type="RefSeq" id="XP_062775952.1">
    <property type="nucleotide sequence ID" value="XM_062919901.1"/>
</dbReference>
<evidence type="ECO:0000256" key="3">
    <source>
        <dbReference type="ARBA" id="ARBA00023180"/>
    </source>
</evidence>
<dbReference type="GO" id="GO:0016020">
    <property type="term" value="C:membrane"/>
    <property type="evidence" value="ECO:0007669"/>
    <property type="project" value="UniProtKB-SubCell"/>
</dbReference>
<comment type="subcellular location">
    <subcellularLocation>
        <location evidence="1">Membrane</location>
    </subcellularLocation>
</comment>
<evidence type="ECO:0000256" key="5">
    <source>
        <dbReference type="SAM" id="SignalP"/>
    </source>
</evidence>
<dbReference type="Proteomes" id="UP001322277">
    <property type="component" value="Chromosome 2"/>
</dbReference>
<protein>
    <submittedName>
        <fullName evidence="6">Uncharacterized protein</fullName>
    </submittedName>
</protein>
<feature type="compositionally biased region" description="Basic and acidic residues" evidence="4">
    <location>
        <begin position="186"/>
        <end position="197"/>
    </location>
</feature>
<feature type="chain" id="PRO_5043455606" evidence="5">
    <location>
        <begin position="23"/>
        <end position="206"/>
    </location>
</feature>